<comment type="caution">
    <text evidence="10">The sequence shown here is derived from an EMBL/GenBank/DDBJ whole genome shotgun (WGS) entry which is preliminary data.</text>
</comment>
<evidence type="ECO:0000256" key="9">
    <source>
        <dbReference type="SAM" id="Phobius"/>
    </source>
</evidence>
<evidence type="ECO:0000256" key="6">
    <source>
        <dbReference type="ARBA" id="ARBA00022989"/>
    </source>
</evidence>
<feature type="transmembrane region" description="Helical" evidence="9">
    <location>
        <begin position="44"/>
        <end position="66"/>
    </location>
</feature>
<dbReference type="Proteomes" id="UP000305848">
    <property type="component" value="Unassembled WGS sequence"/>
</dbReference>
<feature type="transmembrane region" description="Helical" evidence="9">
    <location>
        <begin position="98"/>
        <end position="118"/>
    </location>
</feature>
<dbReference type="GO" id="GO:0005345">
    <property type="term" value="F:purine nucleobase transmembrane transporter activity"/>
    <property type="evidence" value="ECO:0007669"/>
    <property type="project" value="TreeGrafter"/>
</dbReference>
<reference evidence="10 11" key="1">
    <citation type="submission" date="2019-05" db="EMBL/GenBank/DDBJ databases">
        <title>Panacibacter sp. strain 17mud1-8 Genome sequencing and assembly.</title>
        <authorList>
            <person name="Chhetri G."/>
        </authorList>
    </citation>
    <scope>NUCLEOTIDE SEQUENCE [LARGE SCALE GENOMIC DNA]</scope>
    <source>
        <strain evidence="10 11">17mud1-8</strain>
    </source>
</reference>
<feature type="transmembrane region" description="Helical" evidence="9">
    <location>
        <begin position="416"/>
        <end position="433"/>
    </location>
</feature>
<keyword evidence="6 8" id="KW-1133">Transmembrane helix</keyword>
<dbReference type="InterPro" id="IPR006043">
    <property type="entry name" value="NCS2"/>
</dbReference>
<sequence>MLSYFELTKNKTTWQTEVLAGATSFLATSYVIIVNPSILSQAGLPFSGVLTATVLVSFFSSLMMGLYAKNPILVAPGMGLNAFFTFTAVLGMKVPWTVALGAVFWAGILFLILSVFNIRTYIVKAIPRPLRYAIAAGIGLFITLIGFANAKFIVANPATIVGIGRLTPALLTFLAGLLITAILVIRQVKGGILLGILFTTLIAYPMGRWWALDTAPLINWQGLFAAPDFSLLFKLDLIHSLQWAIAPVIFAFVFTDMFDSLSTFVGLAEAANLLDENGEPKNVQRALLTDAVATTLAGLVGSSPGTAYIESAVGIEAGGRTGLTAVTGAILFLPFLFLAPLLSVVPSIATSPALVLVGVFMVKPVVKINWLQLDDAIPAFLAMVLIPFTNSITQGIIWGFLSWTAIKLVMGKSKEVSVTLIIIDVFAIVALALE</sequence>
<gene>
    <name evidence="10" type="ORF">FC093_08690</name>
</gene>
<dbReference type="AlphaFoldDB" id="A0A4V5UUX8"/>
<feature type="transmembrane region" description="Helical" evidence="9">
    <location>
        <begin position="192"/>
        <end position="211"/>
    </location>
</feature>
<keyword evidence="3 8" id="KW-0813">Transport</keyword>
<dbReference type="PIRSF" id="PIRSF005353">
    <property type="entry name" value="PbuG"/>
    <property type="match status" value="1"/>
</dbReference>
<dbReference type="PANTHER" id="PTHR43337:SF1">
    <property type="entry name" value="XANTHINE_URACIL PERMEASE C887.17-RELATED"/>
    <property type="match status" value="1"/>
</dbReference>
<evidence type="ECO:0000313" key="10">
    <source>
        <dbReference type="EMBL" id="TKK69383.1"/>
    </source>
</evidence>
<dbReference type="InterPro" id="IPR045018">
    <property type="entry name" value="Azg-like"/>
</dbReference>
<dbReference type="PANTHER" id="PTHR43337">
    <property type="entry name" value="XANTHINE/URACIL PERMEASE C887.17-RELATED"/>
    <property type="match status" value="1"/>
</dbReference>
<dbReference type="EMBL" id="SZQL01000005">
    <property type="protein sequence ID" value="TKK69383.1"/>
    <property type="molecule type" value="Genomic_DNA"/>
</dbReference>
<evidence type="ECO:0000256" key="7">
    <source>
        <dbReference type="ARBA" id="ARBA00023136"/>
    </source>
</evidence>
<feature type="transmembrane region" description="Helical" evidence="9">
    <location>
        <begin position="18"/>
        <end position="38"/>
    </location>
</feature>
<evidence type="ECO:0000256" key="4">
    <source>
        <dbReference type="ARBA" id="ARBA00022475"/>
    </source>
</evidence>
<evidence type="ECO:0000256" key="8">
    <source>
        <dbReference type="PIRNR" id="PIRNR005353"/>
    </source>
</evidence>
<keyword evidence="4 8" id="KW-1003">Cell membrane</keyword>
<dbReference type="OrthoDB" id="9808458at2"/>
<feature type="transmembrane region" description="Helical" evidence="9">
    <location>
        <begin position="323"/>
        <end position="342"/>
    </location>
</feature>
<accession>A0A4V5UUX8</accession>
<evidence type="ECO:0000256" key="2">
    <source>
        <dbReference type="ARBA" id="ARBA00005697"/>
    </source>
</evidence>
<keyword evidence="7 8" id="KW-0472">Membrane</keyword>
<evidence type="ECO:0000256" key="5">
    <source>
        <dbReference type="ARBA" id="ARBA00022692"/>
    </source>
</evidence>
<feature type="transmembrane region" description="Helical" evidence="9">
    <location>
        <begin position="378"/>
        <end position="401"/>
    </location>
</feature>
<dbReference type="RefSeq" id="WP_137261379.1">
    <property type="nucleotide sequence ID" value="NZ_SZQL01000005.1"/>
</dbReference>
<feature type="transmembrane region" description="Helical" evidence="9">
    <location>
        <begin position="231"/>
        <end position="254"/>
    </location>
</feature>
<evidence type="ECO:0000313" key="11">
    <source>
        <dbReference type="Proteomes" id="UP000305848"/>
    </source>
</evidence>
<keyword evidence="5 8" id="KW-0812">Transmembrane</keyword>
<organism evidence="10 11">
    <name type="scientific">Ilyomonas limi</name>
    <dbReference type="NCBI Taxonomy" id="2575867"/>
    <lineage>
        <taxon>Bacteria</taxon>
        <taxon>Pseudomonadati</taxon>
        <taxon>Bacteroidota</taxon>
        <taxon>Chitinophagia</taxon>
        <taxon>Chitinophagales</taxon>
        <taxon>Chitinophagaceae</taxon>
        <taxon>Ilyomonas</taxon>
    </lineage>
</organism>
<feature type="transmembrane region" description="Helical" evidence="9">
    <location>
        <begin position="130"/>
        <end position="154"/>
    </location>
</feature>
<comment type="similarity">
    <text evidence="2 8">Belongs to the nucleobase:cation symporter-2 (NCS2) (TC 2.A.40) family. Azg-like subfamily.</text>
</comment>
<comment type="subcellular location">
    <subcellularLocation>
        <location evidence="1 8">Cell membrane</location>
        <topology evidence="1 8">Multi-pass membrane protein</topology>
    </subcellularLocation>
</comment>
<dbReference type="GO" id="GO:0005886">
    <property type="term" value="C:plasma membrane"/>
    <property type="evidence" value="ECO:0007669"/>
    <property type="project" value="UniProtKB-SubCell"/>
</dbReference>
<evidence type="ECO:0000256" key="1">
    <source>
        <dbReference type="ARBA" id="ARBA00004651"/>
    </source>
</evidence>
<proteinExistence type="inferred from homology"/>
<name>A0A4V5UUX8_9BACT</name>
<keyword evidence="11" id="KW-1185">Reference proteome</keyword>
<feature type="transmembrane region" description="Helical" evidence="9">
    <location>
        <begin position="348"/>
        <end position="366"/>
    </location>
</feature>
<feature type="transmembrane region" description="Helical" evidence="9">
    <location>
        <begin position="166"/>
        <end position="185"/>
    </location>
</feature>
<dbReference type="Pfam" id="PF00860">
    <property type="entry name" value="Xan_ur_permease"/>
    <property type="match status" value="1"/>
</dbReference>
<dbReference type="InterPro" id="IPR026033">
    <property type="entry name" value="Azg-like_bact_archaea"/>
</dbReference>
<evidence type="ECO:0000256" key="3">
    <source>
        <dbReference type="ARBA" id="ARBA00022448"/>
    </source>
</evidence>
<protein>
    <submittedName>
        <fullName evidence="10">NCS2 family permease</fullName>
    </submittedName>
</protein>